<gene>
    <name evidence="1" type="ORF">E2C01_016718</name>
</gene>
<organism evidence="1 2">
    <name type="scientific">Portunus trituberculatus</name>
    <name type="common">Swimming crab</name>
    <name type="synonym">Neptunus trituberculatus</name>
    <dbReference type="NCBI Taxonomy" id="210409"/>
    <lineage>
        <taxon>Eukaryota</taxon>
        <taxon>Metazoa</taxon>
        <taxon>Ecdysozoa</taxon>
        <taxon>Arthropoda</taxon>
        <taxon>Crustacea</taxon>
        <taxon>Multicrustacea</taxon>
        <taxon>Malacostraca</taxon>
        <taxon>Eumalacostraca</taxon>
        <taxon>Eucarida</taxon>
        <taxon>Decapoda</taxon>
        <taxon>Pleocyemata</taxon>
        <taxon>Brachyura</taxon>
        <taxon>Eubrachyura</taxon>
        <taxon>Portunoidea</taxon>
        <taxon>Portunidae</taxon>
        <taxon>Portuninae</taxon>
        <taxon>Portunus</taxon>
    </lineage>
</organism>
<evidence type="ECO:0000313" key="1">
    <source>
        <dbReference type="EMBL" id="MPC23659.1"/>
    </source>
</evidence>
<dbReference type="AlphaFoldDB" id="A0A5B7DRF0"/>
<reference evidence="1 2" key="1">
    <citation type="submission" date="2019-05" db="EMBL/GenBank/DDBJ databases">
        <title>Another draft genome of Portunus trituberculatus and its Hox gene families provides insights of decapod evolution.</title>
        <authorList>
            <person name="Jeong J.-H."/>
            <person name="Song I."/>
            <person name="Kim S."/>
            <person name="Choi T."/>
            <person name="Kim D."/>
            <person name="Ryu S."/>
            <person name="Kim W."/>
        </authorList>
    </citation>
    <scope>NUCLEOTIDE SEQUENCE [LARGE SCALE GENOMIC DNA]</scope>
    <source>
        <tissue evidence="1">Muscle</tissue>
    </source>
</reference>
<comment type="caution">
    <text evidence="1">The sequence shown here is derived from an EMBL/GenBank/DDBJ whole genome shotgun (WGS) entry which is preliminary data.</text>
</comment>
<sequence length="77" mass="8679">MRRSQHPQPKPLLPTSRRVVVAMDKQIQYLGVTLPLINVFKNYVVQHSEILNRIMEKVPASPTARAAYASHPTVCGE</sequence>
<protein>
    <submittedName>
        <fullName evidence="1">Uncharacterized protein</fullName>
    </submittedName>
</protein>
<evidence type="ECO:0000313" key="2">
    <source>
        <dbReference type="Proteomes" id="UP000324222"/>
    </source>
</evidence>
<dbReference type="EMBL" id="VSRR010001237">
    <property type="protein sequence ID" value="MPC23659.1"/>
    <property type="molecule type" value="Genomic_DNA"/>
</dbReference>
<proteinExistence type="predicted"/>
<dbReference type="Proteomes" id="UP000324222">
    <property type="component" value="Unassembled WGS sequence"/>
</dbReference>
<keyword evidence="2" id="KW-1185">Reference proteome</keyword>
<name>A0A5B7DRF0_PORTR</name>
<accession>A0A5B7DRF0</accession>